<dbReference type="Proteomes" id="UP000223060">
    <property type="component" value="Chromosome"/>
</dbReference>
<evidence type="ECO:0000313" key="1">
    <source>
        <dbReference type="EMBL" id="AQY52026.1"/>
    </source>
</evidence>
<dbReference type="InterPro" id="IPR029058">
    <property type="entry name" value="AB_hydrolase_fold"/>
</dbReference>
<dbReference type="SUPFAM" id="SSF53474">
    <property type="entry name" value="alpha/beta-Hydrolases"/>
    <property type="match status" value="1"/>
</dbReference>
<dbReference type="GO" id="GO:0015031">
    <property type="term" value="P:protein transport"/>
    <property type="evidence" value="ECO:0007669"/>
    <property type="project" value="InterPro"/>
</dbReference>
<proteinExistence type="predicted"/>
<gene>
    <name evidence="1" type="ORF">UE46_14020</name>
</gene>
<accession>A0A1S7FX58</accession>
<evidence type="ECO:0000313" key="2">
    <source>
        <dbReference type="Proteomes" id="UP000223060"/>
    </source>
</evidence>
<dbReference type="RefSeq" id="WP_036061207.1">
    <property type="nucleotide sequence ID" value="NZ_CP011102.1"/>
</dbReference>
<evidence type="ECO:0008006" key="3">
    <source>
        <dbReference type="Google" id="ProtNLM"/>
    </source>
</evidence>
<sequence>MKKLMAKIYFKLRSRVYKAPNKQKLNYILEKSNREDAPLIVIFSAFPRTGMKATYNYLRTLKDIDAHKLFILDNFGFEQRGAYYLAEKGDFKLSTAVESIINEVQGKLKSEKMIFVGTSKGGFASLYFGIKMKADVIISGAPQYKLGNYLSDIPEKAPVLSAIMGNADEASIDYLNNLLPTQIQLMKEDVPKVYIHYSDQEHTYEEHITFLIEDLTEAKYKISLDICHYKIHQEVSKHFPPFLIQTLTEIIK</sequence>
<dbReference type="EMBL" id="CP011102">
    <property type="protein sequence ID" value="AQY52026.1"/>
    <property type="molecule type" value="Genomic_DNA"/>
</dbReference>
<dbReference type="AlphaFoldDB" id="A0A1S7FX58"/>
<name>A0A1S7FX58_9LIST</name>
<reference evidence="2" key="1">
    <citation type="submission" date="2015-03" db="EMBL/GenBank/DDBJ databases">
        <authorList>
            <person name="Ferrari E."/>
            <person name="Walter M.C."/>
            <person name="Huptas C."/>
            <person name="Scherer S."/>
            <person name="Mueller-Herbst S."/>
        </authorList>
    </citation>
    <scope>NUCLEOTIDE SEQUENCE [LARGE SCALE GENOMIC DNA]</scope>
    <source>
        <strain evidence="2">LWP01</strain>
    </source>
</reference>
<organism evidence="1 2">
    <name type="scientific">Listeria weihenstephanensis</name>
    <dbReference type="NCBI Taxonomy" id="1006155"/>
    <lineage>
        <taxon>Bacteria</taxon>
        <taxon>Bacillati</taxon>
        <taxon>Bacillota</taxon>
        <taxon>Bacilli</taxon>
        <taxon>Bacillales</taxon>
        <taxon>Listeriaceae</taxon>
        <taxon>Listeria</taxon>
    </lineage>
</organism>
<keyword evidence="2" id="KW-1185">Reference proteome</keyword>
<dbReference type="KEGG" id="lwi:UE46_14020"/>
<protein>
    <recommendedName>
        <fullName evidence="3">Two component regulator three Y domain-containing protein</fullName>
    </recommendedName>
</protein>
<dbReference type="Gene3D" id="3.40.50.1820">
    <property type="entry name" value="alpha/beta hydrolase"/>
    <property type="match status" value="1"/>
</dbReference>